<protein>
    <recommendedName>
        <fullName evidence="4">F-box domain-containing protein</fullName>
    </recommendedName>
</protein>
<accession>A0A813R234</accession>
<proteinExistence type="predicted"/>
<organism evidence="1 3">
    <name type="scientific">Rotaria sordida</name>
    <dbReference type="NCBI Taxonomy" id="392033"/>
    <lineage>
        <taxon>Eukaryota</taxon>
        <taxon>Metazoa</taxon>
        <taxon>Spiralia</taxon>
        <taxon>Gnathifera</taxon>
        <taxon>Rotifera</taxon>
        <taxon>Eurotatoria</taxon>
        <taxon>Bdelloidea</taxon>
        <taxon>Philodinida</taxon>
        <taxon>Philodinidae</taxon>
        <taxon>Rotaria</taxon>
    </lineage>
</organism>
<comment type="caution">
    <text evidence="1">The sequence shown here is derived from an EMBL/GenBank/DDBJ whole genome shotgun (WGS) entry which is preliminary data.</text>
</comment>
<dbReference type="EMBL" id="CAJNOT010000020">
    <property type="protein sequence ID" value="CAF0777337.1"/>
    <property type="molecule type" value="Genomic_DNA"/>
</dbReference>
<name>A0A813R234_9BILA</name>
<dbReference type="Proteomes" id="UP000663836">
    <property type="component" value="Unassembled WGS sequence"/>
</dbReference>
<evidence type="ECO:0000313" key="1">
    <source>
        <dbReference type="EMBL" id="CAF0777337.1"/>
    </source>
</evidence>
<sequence length="209" mass="24301">MKGTIEPLDLPDEMIFNIMNKIKPQVLLLCCIVNIGNHRLEHLALDKCHSIDLSFDYQFNPYTLLLKRFHIDVLPRIYNNIQSLTISIKHLLPIDAAVKAMPDKLLPNLRHLKILVGYRHLYTGTPFKIGSQLYSFTVNIIHIYLDNEDIISEIESIYCNILDYEQFILPLLQHLTLLLAIMITESDRLIDRFHLEKNIVSYNASFISI</sequence>
<evidence type="ECO:0000313" key="3">
    <source>
        <dbReference type="Proteomes" id="UP000663864"/>
    </source>
</evidence>
<reference evidence="1" key="1">
    <citation type="submission" date="2021-02" db="EMBL/GenBank/DDBJ databases">
        <authorList>
            <person name="Nowell W R."/>
        </authorList>
    </citation>
    <scope>NUCLEOTIDE SEQUENCE</scope>
</reference>
<dbReference type="EMBL" id="CAJOBD010000101">
    <property type="protein sequence ID" value="CAF3576022.1"/>
    <property type="molecule type" value="Genomic_DNA"/>
</dbReference>
<gene>
    <name evidence="2" type="ORF">JBS370_LOCUS2564</name>
    <name evidence="1" type="ORF">ZHD862_LOCUS1188</name>
</gene>
<evidence type="ECO:0000313" key="2">
    <source>
        <dbReference type="EMBL" id="CAF3576022.1"/>
    </source>
</evidence>
<evidence type="ECO:0008006" key="4">
    <source>
        <dbReference type="Google" id="ProtNLM"/>
    </source>
</evidence>
<dbReference type="AlphaFoldDB" id="A0A813R234"/>
<dbReference type="Proteomes" id="UP000663864">
    <property type="component" value="Unassembled WGS sequence"/>
</dbReference>